<keyword evidence="3" id="KW-1185">Reference proteome</keyword>
<dbReference type="Proteomes" id="UP000280834">
    <property type="component" value="Unassembled WGS sequence"/>
</dbReference>
<keyword evidence="1" id="KW-0812">Transmembrane</keyword>
<evidence type="ECO:0000256" key="1">
    <source>
        <dbReference type="SAM" id="Phobius"/>
    </source>
</evidence>
<reference evidence="4" key="1">
    <citation type="submission" date="2017-02" db="UniProtKB">
        <authorList>
            <consortium name="WormBaseParasite"/>
        </authorList>
    </citation>
    <scope>IDENTIFICATION</scope>
</reference>
<sequence length="108" mass="12846">MEEDEWKKKDGRVIAITATRSLSSLYKTAMHISLLFSFDRIMSDVFVLLCISFLQVSLFSAGQLCFYSFEMFRNLDRRSNIHTINLLIKTFFRIIWQSVLFRLTKSYR</sequence>
<organism evidence="4">
    <name type="scientific">Brugia timori</name>
    <dbReference type="NCBI Taxonomy" id="42155"/>
    <lineage>
        <taxon>Eukaryota</taxon>
        <taxon>Metazoa</taxon>
        <taxon>Ecdysozoa</taxon>
        <taxon>Nematoda</taxon>
        <taxon>Chromadorea</taxon>
        <taxon>Rhabditida</taxon>
        <taxon>Spirurina</taxon>
        <taxon>Spiruromorpha</taxon>
        <taxon>Filarioidea</taxon>
        <taxon>Onchocercidae</taxon>
        <taxon>Brugia</taxon>
    </lineage>
</organism>
<gene>
    <name evidence="2" type="ORF">BTMF_LOCUS1253</name>
</gene>
<reference evidence="2 3" key="2">
    <citation type="submission" date="2018-11" db="EMBL/GenBank/DDBJ databases">
        <authorList>
            <consortium name="Pathogen Informatics"/>
        </authorList>
    </citation>
    <scope>NUCLEOTIDE SEQUENCE [LARGE SCALE GENOMIC DNA]</scope>
</reference>
<dbReference type="EMBL" id="UZAG01000875">
    <property type="protein sequence ID" value="VDO09807.1"/>
    <property type="molecule type" value="Genomic_DNA"/>
</dbReference>
<protein>
    <submittedName>
        <fullName evidence="4">XK-related protein</fullName>
    </submittedName>
</protein>
<evidence type="ECO:0000313" key="3">
    <source>
        <dbReference type="Proteomes" id="UP000280834"/>
    </source>
</evidence>
<feature type="transmembrane region" description="Helical" evidence="1">
    <location>
        <begin position="45"/>
        <end position="69"/>
    </location>
</feature>
<dbReference type="WBParaSite" id="BTMF_0000192301-mRNA-1">
    <property type="protein sequence ID" value="BTMF_0000192301-mRNA-1"/>
    <property type="gene ID" value="BTMF_0000192301"/>
</dbReference>
<evidence type="ECO:0000313" key="4">
    <source>
        <dbReference type="WBParaSite" id="BTMF_0000192301-mRNA-1"/>
    </source>
</evidence>
<name>A0A0R3Q6H2_9BILA</name>
<dbReference type="AlphaFoldDB" id="A0A0R3Q6H2"/>
<keyword evidence="1" id="KW-1133">Transmembrane helix</keyword>
<accession>A0A0R3Q6H2</accession>
<evidence type="ECO:0000313" key="2">
    <source>
        <dbReference type="EMBL" id="VDO09807.1"/>
    </source>
</evidence>
<keyword evidence="1" id="KW-0472">Membrane</keyword>
<proteinExistence type="predicted"/>